<dbReference type="HOGENOM" id="CLU_2007001_0_0_1"/>
<sequence length="125" mass="13149">MVLRSVDLSFEGPSHQEALPVNGKPPDSQKTNSSPPKISNDKKLVADYGGEAGFHVITKLAHDGQQLLGLSKLPGSNISMAGQDDQGASTTLVDEDRLQLLHGSSSMAISRTMLCGGDDGGHHED</sequence>
<gene>
    <name evidence="2" type="ORF">AMTR_s00047p00134080</name>
</gene>
<organism evidence="2 3">
    <name type="scientific">Amborella trichopoda</name>
    <dbReference type="NCBI Taxonomy" id="13333"/>
    <lineage>
        <taxon>Eukaryota</taxon>
        <taxon>Viridiplantae</taxon>
        <taxon>Streptophyta</taxon>
        <taxon>Embryophyta</taxon>
        <taxon>Tracheophyta</taxon>
        <taxon>Spermatophyta</taxon>
        <taxon>Magnoliopsida</taxon>
        <taxon>Amborellales</taxon>
        <taxon>Amborellaceae</taxon>
        <taxon>Amborella</taxon>
    </lineage>
</organism>
<dbReference type="Gramene" id="ERN17775">
    <property type="protein sequence ID" value="ERN17775"/>
    <property type="gene ID" value="AMTR_s00047p00134080"/>
</dbReference>
<name>U5D6A6_AMBTC</name>
<keyword evidence="3" id="KW-1185">Reference proteome</keyword>
<accession>U5D6A6</accession>
<dbReference type="AlphaFoldDB" id="U5D6A6"/>
<feature type="region of interest" description="Disordered" evidence="1">
    <location>
        <begin position="1"/>
        <end position="42"/>
    </location>
</feature>
<evidence type="ECO:0000313" key="2">
    <source>
        <dbReference type="EMBL" id="ERN17775.1"/>
    </source>
</evidence>
<dbReference type="Proteomes" id="UP000017836">
    <property type="component" value="Unassembled WGS sequence"/>
</dbReference>
<feature type="compositionally biased region" description="Polar residues" evidence="1">
    <location>
        <begin position="28"/>
        <end position="37"/>
    </location>
</feature>
<reference evidence="3" key="1">
    <citation type="journal article" date="2013" name="Science">
        <title>The Amborella genome and the evolution of flowering plants.</title>
        <authorList>
            <consortium name="Amborella Genome Project"/>
        </authorList>
    </citation>
    <scope>NUCLEOTIDE SEQUENCE [LARGE SCALE GENOMIC DNA]</scope>
</reference>
<evidence type="ECO:0000256" key="1">
    <source>
        <dbReference type="SAM" id="MobiDB-lite"/>
    </source>
</evidence>
<dbReference type="EMBL" id="KI392311">
    <property type="protein sequence ID" value="ERN17775.1"/>
    <property type="molecule type" value="Genomic_DNA"/>
</dbReference>
<proteinExistence type="predicted"/>
<evidence type="ECO:0000313" key="3">
    <source>
        <dbReference type="Proteomes" id="UP000017836"/>
    </source>
</evidence>
<protein>
    <submittedName>
        <fullName evidence="2">Uncharacterized protein</fullName>
    </submittedName>
</protein>